<dbReference type="InterPro" id="IPR011074">
    <property type="entry name" value="CRAL/TRIO_N_dom"/>
</dbReference>
<protein>
    <recommendedName>
        <fullName evidence="2">CRAL-TRIO domain-containing protein</fullName>
    </recommendedName>
</protein>
<dbReference type="VEuPathDB" id="TriTrypDB:LbrM.34.3490"/>
<dbReference type="PANTHER" id="PTHR45824:SF29">
    <property type="entry name" value="GH16843P"/>
    <property type="match status" value="1"/>
</dbReference>
<dbReference type="OMA" id="ECELDYE"/>
<reference evidence="3 4" key="2">
    <citation type="journal article" date="2011" name="Genome Res.">
        <title>Chromosome and gene copy number variation allow major structural change between species and strains of Leishmania.</title>
        <authorList>
            <person name="Rogers M.B."/>
            <person name="Hilley J.D."/>
            <person name="Dickens N.J."/>
            <person name="Wilkes J."/>
            <person name="Bates P.A."/>
            <person name="Depledge D.P."/>
            <person name="Harris D."/>
            <person name="Her Y."/>
            <person name="Herzyk P."/>
            <person name="Imamura H."/>
            <person name="Otto T.D."/>
            <person name="Sanders M."/>
            <person name="Seeger K."/>
            <person name="Dujardin J.C."/>
            <person name="Berriman M."/>
            <person name="Smith D.F."/>
            <person name="Hertz-Fowler C."/>
            <person name="Mottram J.C."/>
        </authorList>
    </citation>
    <scope>NUCLEOTIDE SEQUENCE [LARGE SCALE GENOMIC DNA]</scope>
    <source>
        <strain evidence="3 4">MHOM/BR/75/M2904</strain>
    </source>
</reference>
<gene>
    <name evidence="3" type="ORF">LBRM_34_3490</name>
</gene>
<dbReference type="GeneID" id="5419409"/>
<dbReference type="SUPFAM" id="SSF52087">
    <property type="entry name" value="CRAL/TRIO domain"/>
    <property type="match status" value="1"/>
</dbReference>
<dbReference type="FunFam" id="3.40.525.10:FF:000030">
    <property type="entry name" value="CRAL/TRIO_-_N-terminal_domain/CRAL /TRIO_domain_containing_protein_-_putative"/>
    <property type="match status" value="1"/>
</dbReference>
<dbReference type="Pfam" id="PF00650">
    <property type="entry name" value="CRAL_TRIO"/>
    <property type="match status" value="1"/>
</dbReference>
<feature type="domain" description="CRAL-TRIO" evidence="2">
    <location>
        <begin position="158"/>
        <end position="311"/>
    </location>
</feature>
<dbReference type="AlphaFoldDB" id="A4HN25"/>
<evidence type="ECO:0000313" key="3">
    <source>
        <dbReference type="EMBL" id="CAM43566.1"/>
    </source>
</evidence>
<dbReference type="SUPFAM" id="SSF46938">
    <property type="entry name" value="CRAL/TRIO N-terminal domain"/>
    <property type="match status" value="1"/>
</dbReference>
<dbReference type="PANTHER" id="PTHR45824">
    <property type="entry name" value="GH16843P"/>
    <property type="match status" value="1"/>
</dbReference>
<dbReference type="EMBL" id="FR799009">
    <property type="protein sequence ID" value="CAM43566.1"/>
    <property type="molecule type" value="Genomic_DNA"/>
</dbReference>
<evidence type="ECO:0000256" key="1">
    <source>
        <dbReference type="SAM" id="MobiDB-lite"/>
    </source>
</evidence>
<dbReference type="InterPro" id="IPR036273">
    <property type="entry name" value="CRAL/TRIO_N_dom_sf"/>
</dbReference>
<reference evidence="3 4" key="1">
    <citation type="journal article" date="2007" name="Nat. Genet.">
        <title>Comparative genomic analysis of three Leishmania species that cause diverse human disease.</title>
        <authorList>
            <person name="Peacock C.S."/>
            <person name="Seeger K."/>
            <person name="Harris D."/>
            <person name="Murphy L."/>
            <person name="Ruiz J.C."/>
            <person name="Quail M.A."/>
            <person name="Peters N."/>
            <person name="Adlem E."/>
            <person name="Tivey A."/>
            <person name="Aslett M."/>
            <person name="Kerhornou A."/>
            <person name="Ivens A."/>
            <person name="Fraser A."/>
            <person name="Rajandream M.A."/>
            <person name="Carver T."/>
            <person name="Norbertczak H."/>
            <person name="Chillingworth T."/>
            <person name="Hance Z."/>
            <person name="Jagels K."/>
            <person name="Moule S."/>
            <person name="Ormond D."/>
            <person name="Rutter S."/>
            <person name="Squares R."/>
            <person name="Whitehead S."/>
            <person name="Rabbinowitsch E."/>
            <person name="Arrowsmith C."/>
            <person name="White B."/>
            <person name="Thurston S."/>
            <person name="Bringaud F."/>
            <person name="Baldauf S.L."/>
            <person name="Faulconbridge A."/>
            <person name="Jeffares D."/>
            <person name="Depledge D.P."/>
            <person name="Oyola S.O."/>
            <person name="Hilley J.D."/>
            <person name="Brito L.O."/>
            <person name="Tosi L.R."/>
            <person name="Barrell B."/>
            <person name="Cruz A.K."/>
            <person name="Mottram J.C."/>
            <person name="Smith D.F."/>
            <person name="Berriman M."/>
        </authorList>
    </citation>
    <scope>NUCLEOTIDE SEQUENCE [LARGE SCALE GENOMIC DNA]</scope>
    <source>
        <strain evidence="3 4">MHOM/BR/75/M2904</strain>
    </source>
</reference>
<dbReference type="RefSeq" id="XP_001568455.1">
    <property type="nucleotide sequence ID" value="XM_001568405.1"/>
</dbReference>
<organism evidence="3 4">
    <name type="scientific">Leishmania braziliensis</name>
    <dbReference type="NCBI Taxonomy" id="5660"/>
    <lineage>
        <taxon>Eukaryota</taxon>
        <taxon>Discoba</taxon>
        <taxon>Euglenozoa</taxon>
        <taxon>Kinetoplastea</taxon>
        <taxon>Metakinetoplastina</taxon>
        <taxon>Trypanosomatida</taxon>
        <taxon>Trypanosomatidae</taxon>
        <taxon>Leishmaniinae</taxon>
        <taxon>Leishmania</taxon>
        <taxon>Leishmania braziliensis species complex</taxon>
    </lineage>
</organism>
<sequence>MSSKSDLALAAKLASTPSNGESAASTVEADLDLPKDCFLLPKQNDGFQIPYFLSSEEEVNKIRPPTVVKTWEQRRGELEEAQQRKLEAFIKMVSAAPWYAAEKFDNWLCLRYLLARSFDLDKAFSMLEGTVRWWKETGSETWQCEACLENPNGHMGQFIGWDKEHRPVMFMSMRWGPERKNPLRHMVCAFNHLIRMMPVGVEKWVCVTDFETYSHLYDGKSSVGVRVIRVIQDHYPERLGKMLCINPPRLFSVLWKLVLPAIDPVTRTKVEFLWTEAQPSVCETFPSLFPQHLSEYLSDSYNRSKYNLPAKPLVWQPRPGGYPMSFEEHRQQLKAMKKEKGPKKGASKAAHGANKRTEEQHRQGHGQI</sequence>
<dbReference type="InParanoid" id="A4HN25"/>
<dbReference type="InterPro" id="IPR052578">
    <property type="entry name" value="PI_Transfer_CRAL-TRIO"/>
</dbReference>
<dbReference type="PROSITE" id="PS50191">
    <property type="entry name" value="CRAL_TRIO"/>
    <property type="match status" value="1"/>
</dbReference>
<dbReference type="InterPro" id="IPR001251">
    <property type="entry name" value="CRAL-TRIO_dom"/>
</dbReference>
<feature type="region of interest" description="Disordered" evidence="1">
    <location>
        <begin position="333"/>
        <end position="368"/>
    </location>
</feature>
<dbReference type="Gene3D" id="3.40.525.10">
    <property type="entry name" value="CRAL-TRIO lipid binding domain"/>
    <property type="match status" value="1"/>
</dbReference>
<dbReference type="GO" id="GO:0008526">
    <property type="term" value="F:phosphatidylinositol transfer activity"/>
    <property type="evidence" value="ECO:0007669"/>
    <property type="project" value="TreeGrafter"/>
</dbReference>
<dbReference type="CDD" id="cd00170">
    <property type="entry name" value="SEC14"/>
    <property type="match status" value="1"/>
</dbReference>
<dbReference type="Proteomes" id="UP000007258">
    <property type="component" value="Chromosome 35"/>
</dbReference>
<accession>A4HN25</accession>
<evidence type="ECO:0000259" key="2">
    <source>
        <dbReference type="PROSITE" id="PS50191"/>
    </source>
</evidence>
<dbReference type="SMART" id="SM01100">
    <property type="entry name" value="CRAL_TRIO_N"/>
    <property type="match status" value="1"/>
</dbReference>
<name>A4HN25_LEIBR</name>
<dbReference type="InterPro" id="IPR036865">
    <property type="entry name" value="CRAL-TRIO_dom_sf"/>
</dbReference>
<dbReference type="SMART" id="SM00516">
    <property type="entry name" value="SEC14"/>
    <property type="match status" value="1"/>
</dbReference>
<proteinExistence type="predicted"/>
<keyword evidence="4" id="KW-1185">Reference proteome</keyword>
<dbReference type="KEGG" id="lbz:LBRM_34_3490"/>
<evidence type="ECO:0000313" key="4">
    <source>
        <dbReference type="Proteomes" id="UP000007258"/>
    </source>
</evidence>